<comment type="caution">
    <text evidence="1">The sequence shown here is derived from an EMBL/GenBank/DDBJ whole genome shotgun (WGS) entry which is preliminary data.</text>
</comment>
<proteinExistence type="predicted"/>
<name>X1D1X6_9ZZZZ</name>
<dbReference type="AlphaFoldDB" id="X1D1X6"/>
<evidence type="ECO:0000313" key="1">
    <source>
        <dbReference type="EMBL" id="GAG99112.1"/>
    </source>
</evidence>
<sequence>DFFKFDLKGNPDIMKFGVKAIPCLLFFNKKKEPVNMLVGAVGYEEVMKKIEKMLNSGMEHIK</sequence>
<accession>X1D1X6</accession>
<gene>
    <name evidence="1" type="ORF">S01H4_51394</name>
</gene>
<organism evidence="1">
    <name type="scientific">marine sediment metagenome</name>
    <dbReference type="NCBI Taxonomy" id="412755"/>
    <lineage>
        <taxon>unclassified sequences</taxon>
        <taxon>metagenomes</taxon>
        <taxon>ecological metagenomes</taxon>
    </lineage>
</organism>
<dbReference type="EMBL" id="BART01029263">
    <property type="protein sequence ID" value="GAG99112.1"/>
    <property type="molecule type" value="Genomic_DNA"/>
</dbReference>
<evidence type="ECO:0008006" key="2">
    <source>
        <dbReference type="Google" id="ProtNLM"/>
    </source>
</evidence>
<dbReference type="CDD" id="cd02947">
    <property type="entry name" value="TRX_family"/>
    <property type="match status" value="1"/>
</dbReference>
<feature type="non-terminal residue" evidence="1">
    <location>
        <position position="1"/>
    </location>
</feature>
<dbReference type="Gene3D" id="3.40.30.10">
    <property type="entry name" value="Glutaredoxin"/>
    <property type="match status" value="1"/>
</dbReference>
<protein>
    <recommendedName>
        <fullName evidence="2">Thioredoxin domain-containing protein</fullName>
    </recommendedName>
</protein>
<dbReference type="InterPro" id="IPR036249">
    <property type="entry name" value="Thioredoxin-like_sf"/>
</dbReference>
<dbReference type="SUPFAM" id="SSF52833">
    <property type="entry name" value="Thioredoxin-like"/>
    <property type="match status" value="1"/>
</dbReference>
<reference evidence="1" key="1">
    <citation type="journal article" date="2014" name="Front. Microbiol.">
        <title>High frequency of phylogenetically diverse reductive dehalogenase-homologous genes in deep subseafloor sedimentary metagenomes.</title>
        <authorList>
            <person name="Kawai M."/>
            <person name="Futagami T."/>
            <person name="Toyoda A."/>
            <person name="Takaki Y."/>
            <person name="Nishi S."/>
            <person name="Hori S."/>
            <person name="Arai W."/>
            <person name="Tsubouchi T."/>
            <person name="Morono Y."/>
            <person name="Uchiyama I."/>
            <person name="Ito T."/>
            <person name="Fujiyama A."/>
            <person name="Inagaki F."/>
            <person name="Takami H."/>
        </authorList>
    </citation>
    <scope>NUCLEOTIDE SEQUENCE</scope>
    <source>
        <strain evidence="1">Expedition CK06-06</strain>
    </source>
</reference>